<keyword evidence="9" id="KW-0472">Membrane</keyword>
<dbReference type="PANTHER" id="PTHR24421">
    <property type="entry name" value="NITRATE/NITRITE SENSOR PROTEIN NARX-RELATED"/>
    <property type="match status" value="1"/>
</dbReference>
<evidence type="ECO:0000256" key="2">
    <source>
        <dbReference type="ARBA" id="ARBA00012438"/>
    </source>
</evidence>
<dbReference type="SUPFAM" id="SSF55874">
    <property type="entry name" value="ATPase domain of HSP90 chaperone/DNA topoisomerase II/histidine kinase"/>
    <property type="match status" value="1"/>
</dbReference>
<dbReference type="EMBL" id="QUMQ01000001">
    <property type="protein sequence ID" value="REF95844.1"/>
    <property type="molecule type" value="Genomic_DNA"/>
</dbReference>
<keyword evidence="9" id="KW-1133">Transmembrane helix</keyword>
<sequence length="393" mass="41884">MPPRIRTSDALLTLALMGWAAIEALAAQGPGSLGQRLVFAVAVTAPLLLRRRAPVAVVLVLIGVLAARILLLPGLEESTFPFPSLLVATFSVALYERRRWAGVLAGIAIAAAMVSLPQVGYYDGPASLGELLLLAFFVSGAWIGGWLVRLRLRQLAVANVAAERAASHADQLAEEIARTALEAERAAEEAVATERARIAREIHDVVAHSLSIVVVQAGAAESLMDGDPDRAREHIAAARRTAREALTEMRHVLDVTRDDETQPDLAPQPTLERIGDLVDDSRAAGLAVTLSVEGRRGAVPAGLDLAAFRIVQEALTNARRHAGQTPTTVRLRYDDEGIDIEVSNAMTAEVGGRGGERGLIGMRERARLYGGSLDAGRHGGMFTVRARLPRSAT</sequence>
<feature type="transmembrane region" description="Helical" evidence="9">
    <location>
        <begin position="53"/>
        <end position="71"/>
    </location>
</feature>
<feature type="transmembrane region" description="Helical" evidence="9">
    <location>
        <begin position="131"/>
        <end position="148"/>
    </location>
</feature>
<reference evidence="12 13" key="1">
    <citation type="submission" date="2018-08" db="EMBL/GenBank/DDBJ databases">
        <title>Sequencing the genomes of 1000 actinobacteria strains.</title>
        <authorList>
            <person name="Klenk H.-P."/>
        </authorList>
    </citation>
    <scope>NUCLEOTIDE SEQUENCE [LARGE SCALE GENOMIC DNA]</scope>
    <source>
        <strain evidence="12 13">DSM 44099</strain>
    </source>
</reference>
<evidence type="ECO:0000256" key="3">
    <source>
        <dbReference type="ARBA" id="ARBA00022553"/>
    </source>
</evidence>
<evidence type="ECO:0000256" key="4">
    <source>
        <dbReference type="ARBA" id="ARBA00022679"/>
    </source>
</evidence>
<dbReference type="GO" id="GO:0005524">
    <property type="term" value="F:ATP binding"/>
    <property type="evidence" value="ECO:0007669"/>
    <property type="project" value="UniProtKB-KW"/>
</dbReference>
<dbReference type="InterPro" id="IPR036890">
    <property type="entry name" value="HATPase_C_sf"/>
</dbReference>
<keyword evidence="13" id="KW-1185">Reference proteome</keyword>
<dbReference type="Gene3D" id="3.30.565.10">
    <property type="entry name" value="Histidine kinase-like ATPase, C-terminal domain"/>
    <property type="match status" value="1"/>
</dbReference>
<keyword evidence="9" id="KW-0812">Transmembrane</keyword>
<keyword evidence="3" id="KW-0597">Phosphoprotein</keyword>
<comment type="caution">
    <text evidence="12">The sequence shown here is derived from an EMBL/GenBank/DDBJ whole genome shotgun (WGS) entry which is preliminary data.</text>
</comment>
<gene>
    <name evidence="12" type="ORF">DFJ67_1807</name>
</gene>
<dbReference type="GO" id="GO:0046983">
    <property type="term" value="F:protein dimerization activity"/>
    <property type="evidence" value="ECO:0007669"/>
    <property type="project" value="InterPro"/>
</dbReference>
<keyword evidence="5" id="KW-0547">Nucleotide-binding</keyword>
<feature type="domain" description="Signal transduction histidine kinase subgroup 3 dimerisation and phosphoacceptor" evidence="10">
    <location>
        <begin position="194"/>
        <end position="259"/>
    </location>
</feature>
<dbReference type="Pfam" id="PF07730">
    <property type="entry name" value="HisKA_3"/>
    <property type="match status" value="1"/>
</dbReference>
<dbReference type="GO" id="GO:0000155">
    <property type="term" value="F:phosphorelay sensor kinase activity"/>
    <property type="evidence" value="ECO:0007669"/>
    <property type="project" value="InterPro"/>
</dbReference>
<name>A0A3D9ZH63_9ACTN</name>
<dbReference type="Proteomes" id="UP000256913">
    <property type="component" value="Unassembled WGS sequence"/>
</dbReference>
<evidence type="ECO:0000256" key="5">
    <source>
        <dbReference type="ARBA" id="ARBA00022741"/>
    </source>
</evidence>
<dbReference type="Gene3D" id="1.20.5.1930">
    <property type="match status" value="1"/>
</dbReference>
<dbReference type="Pfam" id="PF23539">
    <property type="entry name" value="DUF7134"/>
    <property type="match status" value="1"/>
</dbReference>
<dbReference type="GO" id="GO:0016020">
    <property type="term" value="C:membrane"/>
    <property type="evidence" value="ECO:0007669"/>
    <property type="project" value="InterPro"/>
</dbReference>
<evidence type="ECO:0000313" key="13">
    <source>
        <dbReference type="Proteomes" id="UP000256913"/>
    </source>
</evidence>
<evidence type="ECO:0000259" key="10">
    <source>
        <dbReference type="Pfam" id="PF07730"/>
    </source>
</evidence>
<dbReference type="InterPro" id="IPR050482">
    <property type="entry name" value="Sensor_HK_TwoCompSys"/>
</dbReference>
<evidence type="ECO:0000256" key="1">
    <source>
        <dbReference type="ARBA" id="ARBA00000085"/>
    </source>
</evidence>
<organism evidence="12 13">
    <name type="scientific">Asanoa ferruginea</name>
    <dbReference type="NCBI Taxonomy" id="53367"/>
    <lineage>
        <taxon>Bacteria</taxon>
        <taxon>Bacillati</taxon>
        <taxon>Actinomycetota</taxon>
        <taxon>Actinomycetes</taxon>
        <taxon>Micromonosporales</taxon>
        <taxon>Micromonosporaceae</taxon>
        <taxon>Asanoa</taxon>
    </lineage>
</organism>
<proteinExistence type="predicted"/>
<comment type="catalytic activity">
    <reaction evidence="1">
        <text>ATP + protein L-histidine = ADP + protein N-phospho-L-histidine.</text>
        <dbReference type="EC" id="2.7.13.3"/>
    </reaction>
</comment>
<evidence type="ECO:0000256" key="9">
    <source>
        <dbReference type="SAM" id="Phobius"/>
    </source>
</evidence>
<dbReference type="EC" id="2.7.13.3" evidence="2"/>
<dbReference type="PANTHER" id="PTHR24421:SF10">
    <property type="entry name" value="NITRATE_NITRITE SENSOR PROTEIN NARQ"/>
    <property type="match status" value="1"/>
</dbReference>
<dbReference type="InterPro" id="IPR011712">
    <property type="entry name" value="Sig_transdc_His_kin_sub3_dim/P"/>
</dbReference>
<accession>A0A3D9ZH63</accession>
<evidence type="ECO:0000256" key="7">
    <source>
        <dbReference type="ARBA" id="ARBA00022840"/>
    </source>
</evidence>
<evidence type="ECO:0000313" key="12">
    <source>
        <dbReference type="EMBL" id="REF95844.1"/>
    </source>
</evidence>
<dbReference type="AlphaFoldDB" id="A0A3D9ZH63"/>
<dbReference type="CDD" id="cd16917">
    <property type="entry name" value="HATPase_UhpB-NarQ-NarX-like"/>
    <property type="match status" value="1"/>
</dbReference>
<evidence type="ECO:0000256" key="6">
    <source>
        <dbReference type="ARBA" id="ARBA00022777"/>
    </source>
</evidence>
<evidence type="ECO:0000256" key="8">
    <source>
        <dbReference type="ARBA" id="ARBA00023012"/>
    </source>
</evidence>
<keyword evidence="6 12" id="KW-0418">Kinase</keyword>
<keyword evidence="4" id="KW-0808">Transferase</keyword>
<protein>
    <recommendedName>
        <fullName evidence="2">histidine kinase</fullName>
        <ecNumber evidence="2">2.7.13.3</ecNumber>
    </recommendedName>
</protein>
<feature type="transmembrane region" description="Helical" evidence="9">
    <location>
        <begin position="100"/>
        <end position="119"/>
    </location>
</feature>
<keyword evidence="8" id="KW-0902">Two-component regulatory system</keyword>
<keyword evidence="7" id="KW-0067">ATP-binding</keyword>
<feature type="domain" description="DUF7134" evidence="11">
    <location>
        <begin position="9"/>
        <end position="151"/>
    </location>
</feature>
<evidence type="ECO:0000259" key="11">
    <source>
        <dbReference type="Pfam" id="PF23539"/>
    </source>
</evidence>
<dbReference type="InterPro" id="IPR055558">
    <property type="entry name" value="DUF7134"/>
</dbReference>